<dbReference type="Proteomes" id="UP000305881">
    <property type="component" value="Chromosome"/>
</dbReference>
<name>A0A4P9US01_METBY</name>
<sequence>MPTTARMQEVGQCRCNCRGAKICPAANILASHTPYLQKVSRFLSITHYLISKMLQLKPKNQNILG</sequence>
<protein>
    <submittedName>
        <fullName evidence="1">Uncharacterized protein</fullName>
    </submittedName>
</protein>
<reference evidence="2" key="1">
    <citation type="journal article" date="2019" name="J. Bacteriol.">
        <title>A Mutagenic Screen Identifies a TonB-Dependent Receptor Required for the Lanthanide Metal Switch in the Type I Methanotroph 'Methylotuvimicrobium buryatense' 5GB1C.</title>
        <authorList>
            <person name="Groom J.D."/>
            <person name="Ford S.M."/>
            <person name="Pesesky M.W."/>
            <person name="Lidstrom M.E."/>
        </authorList>
    </citation>
    <scope>NUCLEOTIDE SEQUENCE [LARGE SCALE GENOMIC DNA]</scope>
    <source>
        <strain evidence="2">5GB1C</strain>
    </source>
</reference>
<dbReference type="OrthoDB" id="9918071at2"/>
<gene>
    <name evidence="1" type="ORF">EQU24_20195</name>
</gene>
<evidence type="ECO:0000313" key="1">
    <source>
        <dbReference type="EMBL" id="QCW84292.1"/>
    </source>
</evidence>
<keyword evidence="2" id="KW-1185">Reference proteome</keyword>
<organism evidence="1 2">
    <name type="scientific">Methylotuvimicrobium buryatense</name>
    <name type="common">Methylomicrobium buryatense</name>
    <dbReference type="NCBI Taxonomy" id="95641"/>
    <lineage>
        <taxon>Bacteria</taxon>
        <taxon>Pseudomonadati</taxon>
        <taxon>Pseudomonadota</taxon>
        <taxon>Gammaproteobacteria</taxon>
        <taxon>Methylococcales</taxon>
        <taxon>Methylococcaceae</taxon>
        <taxon>Methylotuvimicrobium</taxon>
    </lineage>
</organism>
<dbReference type="KEGG" id="mbur:EQU24_20195"/>
<dbReference type="AlphaFoldDB" id="A0A4P9US01"/>
<proteinExistence type="predicted"/>
<dbReference type="EMBL" id="CP035467">
    <property type="protein sequence ID" value="QCW84292.1"/>
    <property type="molecule type" value="Genomic_DNA"/>
</dbReference>
<accession>A0A4P9US01</accession>
<evidence type="ECO:0000313" key="2">
    <source>
        <dbReference type="Proteomes" id="UP000305881"/>
    </source>
</evidence>